<evidence type="ECO:0000256" key="10">
    <source>
        <dbReference type="ARBA" id="ARBA00023012"/>
    </source>
</evidence>
<keyword evidence="7" id="KW-0547">Nucleotide-binding</keyword>
<dbReference type="OrthoDB" id="54056at2"/>
<keyword evidence="4" id="KW-1003">Cell membrane</keyword>
<dbReference type="GO" id="GO:0005886">
    <property type="term" value="C:plasma membrane"/>
    <property type="evidence" value="ECO:0007669"/>
    <property type="project" value="UniProtKB-SubCell"/>
</dbReference>
<dbReference type="SUPFAM" id="SSF47384">
    <property type="entry name" value="Homodimeric domain of signal transducing histidine kinase"/>
    <property type="match status" value="1"/>
</dbReference>
<dbReference type="InterPro" id="IPR036097">
    <property type="entry name" value="HisK_dim/P_sf"/>
</dbReference>
<dbReference type="Gene3D" id="3.30.565.10">
    <property type="entry name" value="Histidine kinase-like ATPase, C-terminal domain"/>
    <property type="match status" value="1"/>
</dbReference>
<dbReference type="InterPro" id="IPR029016">
    <property type="entry name" value="GAF-like_dom_sf"/>
</dbReference>
<dbReference type="InterPro" id="IPR005467">
    <property type="entry name" value="His_kinase_dom"/>
</dbReference>
<dbReference type="InterPro" id="IPR050351">
    <property type="entry name" value="BphY/WalK/GraS-like"/>
</dbReference>
<evidence type="ECO:0000256" key="6">
    <source>
        <dbReference type="ARBA" id="ARBA00022679"/>
    </source>
</evidence>
<dbReference type="EC" id="2.7.13.3" evidence="3"/>
<comment type="caution">
    <text evidence="13">The sequence shown here is derived from an EMBL/GenBank/DDBJ whole genome shotgun (WGS) entry which is preliminary data.</text>
</comment>
<evidence type="ECO:0000256" key="3">
    <source>
        <dbReference type="ARBA" id="ARBA00012438"/>
    </source>
</evidence>
<proteinExistence type="predicted"/>
<keyword evidence="14" id="KW-1185">Reference proteome</keyword>
<dbReference type="PRINTS" id="PR00344">
    <property type="entry name" value="BCTRLSENSOR"/>
</dbReference>
<dbReference type="SUPFAM" id="SSF55874">
    <property type="entry name" value="ATPase domain of HSP90 chaperone/DNA topoisomerase II/histidine kinase"/>
    <property type="match status" value="1"/>
</dbReference>
<dbReference type="GO" id="GO:0000156">
    <property type="term" value="F:phosphorelay response regulator activity"/>
    <property type="evidence" value="ECO:0007669"/>
    <property type="project" value="TreeGrafter"/>
</dbReference>
<gene>
    <name evidence="13" type="ORF">BOO71_0000808</name>
</gene>
<dbReference type="STRING" id="249408.BOO71_0000808"/>
<keyword evidence="9" id="KW-0067">ATP-binding</keyword>
<evidence type="ECO:0000256" key="2">
    <source>
        <dbReference type="ARBA" id="ARBA00004236"/>
    </source>
</evidence>
<evidence type="ECO:0000256" key="7">
    <source>
        <dbReference type="ARBA" id="ARBA00022741"/>
    </source>
</evidence>
<dbReference type="PANTHER" id="PTHR42878:SF15">
    <property type="entry name" value="BACTERIOPHYTOCHROME"/>
    <property type="match status" value="1"/>
</dbReference>
<dbReference type="EMBL" id="MSTI01000009">
    <property type="protein sequence ID" value="OLV20069.1"/>
    <property type="molecule type" value="Genomic_DNA"/>
</dbReference>
<dbReference type="InterPro" id="IPR036890">
    <property type="entry name" value="HATPase_C_sf"/>
</dbReference>
<organism evidence="13 14">
    <name type="scientific">Deinococcus marmoris</name>
    <dbReference type="NCBI Taxonomy" id="249408"/>
    <lineage>
        <taxon>Bacteria</taxon>
        <taxon>Thermotogati</taxon>
        <taxon>Deinococcota</taxon>
        <taxon>Deinococci</taxon>
        <taxon>Deinococcales</taxon>
        <taxon>Deinococcaceae</taxon>
        <taxon>Deinococcus</taxon>
    </lineage>
</organism>
<sequence>MTSEELLNTRQALAEAQQQIKVLSTFMALTQAAATISDLEMLARSAQEVLQAHIPGLQAAFYRCVGERWVAQQTTDGLSPEFLDLVRHGLPLDTPPFAQTVQAGGPMFFEDWDAGKQRVPFTEAFGAVALAPYFRDGRPGAVLAIGLVGASVWTPEQRQLFSAVHQAVLGAQQRGIQTELHERQLGLEAFMQLTEAIGVGTDRVEAAQRARDLLLELLPEWSFGYYELQDGLWKALLAEVPDPVLREALAAGLPISTPSFQAAVGAGGPVFFDEWDAAEQRFDHSEGYGVTGFYPYLRRGQPIAMFAIGSPQRRWQPQERAVFLAVSRSLELALERGWAAAELEASYRQLERSNDELMAANGELEAFAYSASHDLRTPVRHVKGFTELIRRALDSGQPEKAERSLNVLDEAADQMTRMIDAMLELSRSTRQPLRREDVSLSQLVDEARQDVHDELAGREIEWRLGALPTVPGDRATLRQVMTNLLSNAVKFTRRAAQPVIEVWTDEDEDGWTVWVRDNGAGFDPAYEAKLFGPFQRLHLQKDFEGTGIGLATVRRIILRHGGRVTASSALDQGATFSFTLPRTVGEEAQSAQALAEVPAGFLAKPGD</sequence>
<dbReference type="AlphaFoldDB" id="A0A1U7P4I2"/>
<evidence type="ECO:0000256" key="4">
    <source>
        <dbReference type="ARBA" id="ARBA00022475"/>
    </source>
</evidence>
<protein>
    <recommendedName>
        <fullName evidence="3">histidine kinase</fullName>
        <ecNumber evidence="3">2.7.13.3</ecNumber>
    </recommendedName>
</protein>
<evidence type="ECO:0000256" key="9">
    <source>
        <dbReference type="ARBA" id="ARBA00022840"/>
    </source>
</evidence>
<dbReference type="RefSeq" id="WP_075830209.1">
    <property type="nucleotide sequence ID" value="NZ_MSTI01000009.1"/>
</dbReference>
<dbReference type="CDD" id="cd00082">
    <property type="entry name" value="HisKA"/>
    <property type="match status" value="1"/>
</dbReference>
<dbReference type="Gene3D" id="3.30.450.40">
    <property type="match status" value="1"/>
</dbReference>
<name>A0A1U7P4I2_9DEIO</name>
<dbReference type="PROSITE" id="PS50109">
    <property type="entry name" value="HIS_KIN"/>
    <property type="match status" value="1"/>
</dbReference>
<evidence type="ECO:0000259" key="12">
    <source>
        <dbReference type="PROSITE" id="PS50109"/>
    </source>
</evidence>
<dbReference type="SMART" id="SM00388">
    <property type="entry name" value="HisKA"/>
    <property type="match status" value="1"/>
</dbReference>
<keyword evidence="5" id="KW-0597">Phosphoprotein</keyword>
<keyword evidence="10" id="KW-0902">Two-component regulatory system</keyword>
<dbReference type="Pfam" id="PF00512">
    <property type="entry name" value="HisKA"/>
    <property type="match status" value="1"/>
</dbReference>
<dbReference type="FunFam" id="3.30.565.10:FF:000023">
    <property type="entry name" value="PAS domain-containing sensor histidine kinase"/>
    <property type="match status" value="1"/>
</dbReference>
<keyword evidence="11" id="KW-0472">Membrane</keyword>
<reference evidence="13 14" key="1">
    <citation type="submission" date="2017-01" db="EMBL/GenBank/DDBJ databases">
        <title>Genome Analysis of Deinococcus marmoris KOPRI26562.</title>
        <authorList>
            <person name="Kim J.H."/>
            <person name="Oh H.-M."/>
        </authorList>
    </citation>
    <scope>NUCLEOTIDE SEQUENCE [LARGE SCALE GENOMIC DNA]</scope>
    <source>
        <strain evidence="13 14">KOPRI26562</strain>
    </source>
</reference>
<dbReference type="InterPro" id="IPR003661">
    <property type="entry name" value="HisK_dim/P_dom"/>
</dbReference>
<evidence type="ECO:0000313" key="14">
    <source>
        <dbReference type="Proteomes" id="UP000186607"/>
    </source>
</evidence>
<dbReference type="InterPro" id="IPR004358">
    <property type="entry name" value="Sig_transdc_His_kin-like_C"/>
</dbReference>
<dbReference type="SUPFAM" id="SSF55781">
    <property type="entry name" value="GAF domain-like"/>
    <property type="match status" value="2"/>
</dbReference>
<evidence type="ECO:0000256" key="11">
    <source>
        <dbReference type="ARBA" id="ARBA00023136"/>
    </source>
</evidence>
<dbReference type="Proteomes" id="UP000186607">
    <property type="component" value="Unassembled WGS sequence"/>
</dbReference>
<comment type="catalytic activity">
    <reaction evidence="1">
        <text>ATP + protein L-histidine = ADP + protein N-phospho-L-histidine.</text>
        <dbReference type="EC" id="2.7.13.3"/>
    </reaction>
</comment>
<keyword evidence="8 13" id="KW-0418">Kinase</keyword>
<keyword evidence="6" id="KW-0808">Transferase</keyword>
<dbReference type="GO" id="GO:0030295">
    <property type="term" value="F:protein kinase activator activity"/>
    <property type="evidence" value="ECO:0007669"/>
    <property type="project" value="TreeGrafter"/>
</dbReference>
<evidence type="ECO:0000256" key="1">
    <source>
        <dbReference type="ARBA" id="ARBA00000085"/>
    </source>
</evidence>
<feature type="domain" description="Histidine kinase" evidence="12">
    <location>
        <begin position="370"/>
        <end position="584"/>
    </location>
</feature>
<dbReference type="Pfam" id="PF02518">
    <property type="entry name" value="HATPase_c"/>
    <property type="match status" value="1"/>
</dbReference>
<dbReference type="Gene3D" id="1.10.287.130">
    <property type="match status" value="1"/>
</dbReference>
<evidence type="ECO:0000256" key="8">
    <source>
        <dbReference type="ARBA" id="ARBA00022777"/>
    </source>
</evidence>
<comment type="subcellular location">
    <subcellularLocation>
        <location evidence="2">Cell membrane</location>
    </subcellularLocation>
</comment>
<dbReference type="PANTHER" id="PTHR42878">
    <property type="entry name" value="TWO-COMPONENT HISTIDINE KINASE"/>
    <property type="match status" value="1"/>
</dbReference>
<dbReference type="SMART" id="SM00387">
    <property type="entry name" value="HATPase_c"/>
    <property type="match status" value="1"/>
</dbReference>
<dbReference type="GO" id="GO:0005524">
    <property type="term" value="F:ATP binding"/>
    <property type="evidence" value="ECO:0007669"/>
    <property type="project" value="UniProtKB-KW"/>
</dbReference>
<accession>A0A1U7P4I2</accession>
<dbReference type="GO" id="GO:0007234">
    <property type="term" value="P:osmosensory signaling via phosphorelay pathway"/>
    <property type="evidence" value="ECO:0007669"/>
    <property type="project" value="TreeGrafter"/>
</dbReference>
<dbReference type="InterPro" id="IPR003594">
    <property type="entry name" value="HATPase_dom"/>
</dbReference>
<dbReference type="GO" id="GO:0000155">
    <property type="term" value="F:phosphorelay sensor kinase activity"/>
    <property type="evidence" value="ECO:0007669"/>
    <property type="project" value="InterPro"/>
</dbReference>
<evidence type="ECO:0000256" key="5">
    <source>
        <dbReference type="ARBA" id="ARBA00022553"/>
    </source>
</evidence>
<evidence type="ECO:0000313" key="13">
    <source>
        <dbReference type="EMBL" id="OLV20069.1"/>
    </source>
</evidence>